<dbReference type="InterPro" id="IPR011009">
    <property type="entry name" value="Kinase-like_dom_sf"/>
</dbReference>
<protein>
    <submittedName>
        <fullName evidence="9">Alpha-type protein kinase domain-containing protein</fullName>
    </submittedName>
</protein>
<dbReference type="EMBL" id="UYYA01000410">
    <property type="protein sequence ID" value="VDM53789.1"/>
    <property type="molecule type" value="Genomic_DNA"/>
</dbReference>
<evidence type="ECO:0000313" key="8">
    <source>
        <dbReference type="Proteomes" id="UP000267027"/>
    </source>
</evidence>
<keyword evidence="3" id="KW-0547">Nucleotide-binding</keyword>
<dbReference type="SUPFAM" id="SSF56112">
    <property type="entry name" value="Protein kinase-like (PK-like)"/>
    <property type="match status" value="1"/>
</dbReference>
<accession>A0A0R3PDX9</accession>
<dbReference type="PROSITE" id="PS51158">
    <property type="entry name" value="ALPHA_KINASE"/>
    <property type="match status" value="1"/>
</dbReference>
<keyword evidence="1" id="KW-0723">Serine/threonine-protein kinase</keyword>
<reference evidence="7 8" key="2">
    <citation type="submission" date="2018-11" db="EMBL/GenBank/DDBJ databases">
        <authorList>
            <consortium name="Pathogen Informatics"/>
        </authorList>
    </citation>
    <scope>NUCLEOTIDE SEQUENCE [LARGE SCALE GENOMIC DNA]</scope>
    <source>
        <strain evidence="7 8">Costa Rica</strain>
    </source>
</reference>
<dbReference type="GO" id="GO:1903013">
    <property type="term" value="P:response to differentiation-inducing factor 1"/>
    <property type="evidence" value="ECO:0007669"/>
    <property type="project" value="TreeGrafter"/>
</dbReference>
<dbReference type="STRING" id="334426.A0A0R3PDX9"/>
<evidence type="ECO:0000256" key="1">
    <source>
        <dbReference type="ARBA" id="ARBA00022527"/>
    </source>
</evidence>
<dbReference type="SMART" id="SM00811">
    <property type="entry name" value="Alpha_kinase"/>
    <property type="match status" value="1"/>
</dbReference>
<dbReference type="PANTHER" id="PTHR45992:SF2">
    <property type="entry name" value="EUKARYOTIC ELONGATION FACTOR 2 KINASE"/>
    <property type="match status" value="1"/>
</dbReference>
<proteinExistence type="predicted"/>
<evidence type="ECO:0000313" key="7">
    <source>
        <dbReference type="EMBL" id="VDM53789.1"/>
    </source>
</evidence>
<dbReference type="Pfam" id="PF02816">
    <property type="entry name" value="Alpha_kinase"/>
    <property type="match status" value="1"/>
</dbReference>
<dbReference type="Gene3D" id="3.30.200.20">
    <property type="entry name" value="Phosphorylase Kinase, domain 1"/>
    <property type="match status" value="1"/>
</dbReference>
<dbReference type="WBParaSite" id="ACOC_0000220301-mRNA-1">
    <property type="protein sequence ID" value="ACOC_0000220301-mRNA-1"/>
    <property type="gene ID" value="ACOC_0000220301"/>
</dbReference>
<dbReference type="InterPro" id="IPR051852">
    <property type="entry name" value="Alpha-type_PK"/>
</dbReference>
<feature type="domain" description="Alpha-type protein kinase" evidence="6">
    <location>
        <begin position="97"/>
        <end position="285"/>
    </location>
</feature>
<organism evidence="9">
    <name type="scientific">Angiostrongylus costaricensis</name>
    <name type="common">Nematode worm</name>
    <dbReference type="NCBI Taxonomy" id="334426"/>
    <lineage>
        <taxon>Eukaryota</taxon>
        <taxon>Metazoa</taxon>
        <taxon>Ecdysozoa</taxon>
        <taxon>Nematoda</taxon>
        <taxon>Chromadorea</taxon>
        <taxon>Rhabditida</taxon>
        <taxon>Rhabditina</taxon>
        <taxon>Rhabditomorpha</taxon>
        <taxon>Strongyloidea</taxon>
        <taxon>Metastrongylidae</taxon>
        <taxon>Angiostrongylus</taxon>
    </lineage>
</organism>
<dbReference type="PANTHER" id="PTHR45992">
    <property type="entry name" value="EUKARYOTIC ELONGATION FACTOR 2 KINASE-RELATED"/>
    <property type="match status" value="1"/>
</dbReference>
<dbReference type="InterPro" id="IPR004166">
    <property type="entry name" value="a-kinase_dom"/>
</dbReference>
<keyword evidence="2" id="KW-0808">Transferase</keyword>
<evidence type="ECO:0000259" key="6">
    <source>
        <dbReference type="PROSITE" id="PS51158"/>
    </source>
</evidence>
<dbReference type="GO" id="GO:0004686">
    <property type="term" value="F:elongation factor-2 kinase activity"/>
    <property type="evidence" value="ECO:0007669"/>
    <property type="project" value="TreeGrafter"/>
</dbReference>
<keyword evidence="5" id="KW-0067">ATP-binding</keyword>
<sequence length="576" mass="65071">MVSDQVPQELGTVISRRRTTTLSSYGADRRNLGVFTNDDATTCKAKISNNETTKQERVVNHIGLWRSSASKSVKFMRDPWFHSFVYEIPIIRARLYRYSLVRQSWTKDVVEIRLFQVESGAIGKCYRLKKLPSSSCVRDWKYAHNYVSKRYAGSGSEYNCYDPPKKIDIVQMCVLEIIDLPSQPLFHLEHFIEGDYIKYNTNSGFVSEVTRKTPQALSHFTFERSGHQMMVVGIQGVGELYMDPQIHMVIGTNYGDGNLGTRGMALFFHSHLCNDICHSLCLTEFDLSDAERSALSSCSPPSLLNQSTVFTRPVSDSKVESFPGSGELQNDDCLCDHCFTHNPTNIAIEPFADYADDINKECEDHEHSHPRKVGFHTLSVERCERSSSVASSFGSGSFGISSRKSMPSSILPAMELQELNAELMWVTQHTCISFQIHFHLARYHRLCRFLLEVDNEDKRIELEGTNPCSDMRISRSTVRYGKKSSLFHLGIVRLCGAVQGIISVPQMVFKLRHDLLKGVSISEDWPIGEDNASGEIRDQGKLASEHMETVAEMGNRSAMLFVTEAYETEREIGVDA</sequence>
<dbReference type="Gene3D" id="3.20.200.10">
    <property type="entry name" value="MHCK/EF2 kinase"/>
    <property type="match status" value="1"/>
</dbReference>
<dbReference type="GO" id="GO:0005524">
    <property type="term" value="F:ATP binding"/>
    <property type="evidence" value="ECO:0007669"/>
    <property type="project" value="UniProtKB-KW"/>
</dbReference>
<dbReference type="GO" id="GO:0031037">
    <property type="term" value="P:myosin II filament disassembly"/>
    <property type="evidence" value="ECO:0007669"/>
    <property type="project" value="TreeGrafter"/>
</dbReference>
<gene>
    <name evidence="7" type="ORF">ACOC_LOCUS2204</name>
</gene>
<keyword evidence="4" id="KW-0418">Kinase</keyword>
<name>A0A0R3PDX9_ANGCS</name>
<keyword evidence="8" id="KW-1185">Reference proteome</keyword>
<dbReference type="FunFam" id="3.20.200.10:FF:000002">
    <property type="entry name" value="Eukaryotic elongation factor 2 kinase"/>
    <property type="match status" value="1"/>
</dbReference>
<evidence type="ECO:0000256" key="5">
    <source>
        <dbReference type="ARBA" id="ARBA00022840"/>
    </source>
</evidence>
<evidence type="ECO:0000256" key="3">
    <source>
        <dbReference type="ARBA" id="ARBA00022741"/>
    </source>
</evidence>
<dbReference type="OrthoDB" id="301415at2759"/>
<evidence type="ECO:0000313" key="9">
    <source>
        <dbReference type="WBParaSite" id="ACOC_0000220301-mRNA-1"/>
    </source>
</evidence>
<dbReference type="Proteomes" id="UP000267027">
    <property type="component" value="Unassembled WGS sequence"/>
</dbReference>
<evidence type="ECO:0000256" key="4">
    <source>
        <dbReference type="ARBA" id="ARBA00022777"/>
    </source>
</evidence>
<evidence type="ECO:0000256" key="2">
    <source>
        <dbReference type="ARBA" id="ARBA00022679"/>
    </source>
</evidence>
<dbReference type="AlphaFoldDB" id="A0A0R3PDX9"/>
<reference evidence="9" key="1">
    <citation type="submission" date="2016-04" db="UniProtKB">
        <authorList>
            <consortium name="WormBaseParasite"/>
        </authorList>
    </citation>
    <scope>IDENTIFICATION</scope>
</reference>